<accession>A0A165Z5C2</accession>
<gene>
    <name evidence="2" type="ORF">SISSUDRAFT_1132209</name>
</gene>
<name>A0A165Z5C2_9AGAM</name>
<feature type="compositionally biased region" description="Basic and acidic residues" evidence="1">
    <location>
        <begin position="175"/>
        <end position="188"/>
    </location>
</feature>
<dbReference type="Proteomes" id="UP000076798">
    <property type="component" value="Unassembled WGS sequence"/>
</dbReference>
<reference evidence="2 3" key="1">
    <citation type="journal article" date="2016" name="Mol. Biol. Evol.">
        <title>Comparative Genomics of Early-Diverging Mushroom-Forming Fungi Provides Insights into the Origins of Lignocellulose Decay Capabilities.</title>
        <authorList>
            <person name="Nagy L.G."/>
            <person name="Riley R."/>
            <person name="Tritt A."/>
            <person name="Adam C."/>
            <person name="Daum C."/>
            <person name="Floudas D."/>
            <person name="Sun H."/>
            <person name="Yadav J.S."/>
            <person name="Pangilinan J."/>
            <person name="Larsson K.H."/>
            <person name="Matsuura K."/>
            <person name="Barry K."/>
            <person name="Labutti K."/>
            <person name="Kuo R."/>
            <person name="Ohm R.A."/>
            <person name="Bhattacharya S.S."/>
            <person name="Shirouzu T."/>
            <person name="Yoshinaga Y."/>
            <person name="Martin F.M."/>
            <person name="Grigoriev I.V."/>
            <person name="Hibbett D.S."/>
        </authorList>
    </citation>
    <scope>NUCLEOTIDE SEQUENCE [LARGE SCALE GENOMIC DNA]</scope>
    <source>
        <strain evidence="2 3">HHB10207 ss-3</strain>
    </source>
</reference>
<evidence type="ECO:0000313" key="3">
    <source>
        <dbReference type="Proteomes" id="UP000076798"/>
    </source>
</evidence>
<dbReference type="AlphaFoldDB" id="A0A165Z5C2"/>
<proteinExistence type="predicted"/>
<keyword evidence="3" id="KW-1185">Reference proteome</keyword>
<feature type="region of interest" description="Disordered" evidence="1">
    <location>
        <begin position="159"/>
        <end position="188"/>
    </location>
</feature>
<dbReference type="EMBL" id="KV428208">
    <property type="protein sequence ID" value="KZT33951.1"/>
    <property type="molecule type" value="Genomic_DNA"/>
</dbReference>
<sequence>MPVRWSSTHAMLYRSFVSKQCVTSFIQILHIRETDTTKKAGLAKLQMQASDWAEGAALHAKAVAVAKEIVQCTPQRDGGQGPTEAGYNEDLQSQVQALIDFSEFDARPTAAPETPASTSGDSLMERAFNKHLYGKDEMMDGQSVVEWWGKPARYGYGLPPDASLSRGQRTPFLEHWNDRRETKKLTPG</sequence>
<dbReference type="OrthoDB" id="2690041at2759"/>
<organism evidence="2 3">
    <name type="scientific">Sistotremastrum suecicum HHB10207 ss-3</name>
    <dbReference type="NCBI Taxonomy" id="1314776"/>
    <lineage>
        <taxon>Eukaryota</taxon>
        <taxon>Fungi</taxon>
        <taxon>Dikarya</taxon>
        <taxon>Basidiomycota</taxon>
        <taxon>Agaricomycotina</taxon>
        <taxon>Agaricomycetes</taxon>
        <taxon>Sistotremastrales</taxon>
        <taxon>Sistotremastraceae</taxon>
        <taxon>Sistotremastrum</taxon>
    </lineage>
</organism>
<protein>
    <submittedName>
        <fullName evidence="2">Uncharacterized protein</fullName>
    </submittedName>
</protein>
<evidence type="ECO:0000256" key="1">
    <source>
        <dbReference type="SAM" id="MobiDB-lite"/>
    </source>
</evidence>
<evidence type="ECO:0000313" key="2">
    <source>
        <dbReference type="EMBL" id="KZT33951.1"/>
    </source>
</evidence>